<proteinExistence type="predicted"/>
<sequence>MLFDYSSFTRPPQKLDLNRYVAGKEDTDYLSVGLNGITLQISPANWETATGFHAIWKAWAERDERHPMAQQFQNYFATLTLVETPFSTVSGEGLAGYLSPILDEYRPKTNPMAINTILFAFAEDENGSGAASLYLNDPTGEGDMSAVMAEYAKFTTIDPACVSKTGAYEGRYIAQEAQYVVFPVEAFSDND</sequence>
<comment type="caution">
    <text evidence="1">The sequence shown here is derived from an EMBL/GenBank/DDBJ whole genome shotgun (WGS) entry which is preliminary data.</text>
</comment>
<protein>
    <submittedName>
        <fullName evidence="1">Uncharacterized protein</fullName>
    </submittedName>
</protein>
<organism evidence="1 2">
    <name type="scientific">Sulfitobacter undariae</name>
    <dbReference type="NCBI Taxonomy" id="1563671"/>
    <lineage>
        <taxon>Bacteria</taxon>
        <taxon>Pseudomonadati</taxon>
        <taxon>Pseudomonadota</taxon>
        <taxon>Alphaproteobacteria</taxon>
        <taxon>Rhodobacterales</taxon>
        <taxon>Roseobacteraceae</taxon>
        <taxon>Sulfitobacter</taxon>
    </lineage>
</organism>
<keyword evidence="2" id="KW-1185">Reference proteome</keyword>
<gene>
    <name evidence="1" type="ORF">GGR95_003147</name>
</gene>
<dbReference type="Proteomes" id="UP000530268">
    <property type="component" value="Unassembled WGS sequence"/>
</dbReference>
<reference evidence="1 2" key="1">
    <citation type="submission" date="2020-08" db="EMBL/GenBank/DDBJ databases">
        <title>Genomic Encyclopedia of Type Strains, Phase IV (KMG-IV): sequencing the most valuable type-strain genomes for metagenomic binning, comparative biology and taxonomic classification.</title>
        <authorList>
            <person name="Goeker M."/>
        </authorList>
    </citation>
    <scope>NUCLEOTIDE SEQUENCE [LARGE SCALE GENOMIC DNA]</scope>
    <source>
        <strain evidence="1 2">DSM 102234</strain>
    </source>
</reference>
<evidence type="ECO:0000313" key="2">
    <source>
        <dbReference type="Proteomes" id="UP000530268"/>
    </source>
</evidence>
<dbReference type="EMBL" id="JACIEI010000015">
    <property type="protein sequence ID" value="MBB3995491.1"/>
    <property type="molecule type" value="Genomic_DNA"/>
</dbReference>
<accession>A0A7W6H109</accession>
<evidence type="ECO:0000313" key="1">
    <source>
        <dbReference type="EMBL" id="MBB3995491.1"/>
    </source>
</evidence>
<name>A0A7W6H109_9RHOB</name>
<dbReference type="AlphaFoldDB" id="A0A7W6H109"/>